<sequence>MTDHLNLTDQIAQKLYTIFSSDQPFYAQQQDDGVYHKKYGFLSASLIEKSLQEKGSIAVYQKQLDFTVKWICYDFDILKEHLGSESRQLAEEELLSAVNRFISYLSLKSIPYLVEYSGNRGYHVWIIFSENVYYSTAYEVLESILDDANLSYDQSLIGIDKFPKSSKPSSGVGLGVKIPLSHHKKSGAYSYVVSSDCLFQCKVINELTDDVLEDNLNILEETQTISIHELEKILSRFFKKYDAYGSRDIRIKSIVVEKELSLDDILNQWDSTPVLNVLS</sequence>
<dbReference type="EMBL" id="NOIF01000131">
    <property type="protein sequence ID" value="OZS42697.1"/>
    <property type="molecule type" value="Genomic_DNA"/>
</dbReference>
<reference evidence="2 3" key="1">
    <citation type="journal article" date="2016" name="Antonie Van Leeuwenhoek">
        <title>Photobacterium sanguinicancri sp. nov. isolated from marine animals.</title>
        <authorList>
            <person name="Gomez-Gil B."/>
            <person name="Roque A."/>
            <person name="Rotllant G."/>
            <person name="Romalde J.L."/>
            <person name="Doce A."/>
            <person name="Eggermont M."/>
            <person name="Defoirdt T."/>
        </authorList>
    </citation>
    <scope>NUCLEOTIDE SEQUENCE [LARGE SCALE GENOMIC DNA]</scope>
    <source>
        <strain evidence="2 3">CAIM 1827</strain>
    </source>
</reference>
<name>A0ABX4FUZ6_9GAMM</name>
<proteinExistence type="predicted"/>
<dbReference type="Pfam" id="PF22548">
    <property type="entry name" value="AEP-TOTE"/>
    <property type="match status" value="1"/>
</dbReference>
<keyword evidence="3" id="KW-1185">Reference proteome</keyword>
<feature type="non-terminal residue" evidence="2">
    <location>
        <position position="279"/>
    </location>
</feature>
<dbReference type="Proteomes" id="UP000215999">
    <property type="component" value="Unassembled WGS sequence"/>
</dbReference>
<dbReference type="InterPro" id="IPR054347">
    <property type="entry name" value="TOTE_primase"/>
</dbReference>
<evidence type="ECO:0000259" key="1">
    <source>
        <dbReference type="Pfam" id="PF22548"/>
    </source>
</evidence>
<accession>A0ABX4FUZ6</accession>
<evidence type="ECO:0000313" key="2">
    <source>
        <dbReference type="EMBL" id="OZS42697.1"/>
    </source>
</evidence>
<dbReference type="SUPFAM" id="SSF56747">
    <property type="entry name" value="Prim-pol domain"/>
    <property type="match status" value="1"/>
</dbReference>
<protein>
    <recommendedName>
        <fullName evidence="1">TOTE conflict system primase domain-containing protein</fullName>
    </recommendedName>
</protein>
<evidence type="ECO:0000313" key="3">
    <source>
        <dbReference type="Proteomes" id="UP000215999"/>
    </source>
</evidence>
<gene>
    <name evidence="2" type="ORF">ASV53_17035</name>
</gene>
<comment type="caution">
    <text evidence="2">The sequence shown here is derived from an EMBL/GenBank/DDBJ whole genome shotgun (WGS) entry which is preliminary data.</text>
</comment>
<organism evidence="2 3">
    <name type="scientific">Photobacterium sanguinicancri</name>
    <dbReference type="NCBI Taxonomy" id="875932"/>
    <lineage>
        <taxon>Bacteria</taxon>
        <taxon>Pseudomonadati</taxon>
        <taxon>Pseudomonadota</taxon>
        <taxon>Gammaproteobacteria</taxon>
        <taxon>Vibrionales</taxon>
        <taxon>Vibrionaceae</taxon>
        <taxon>Photobacterium</taxon>
    </lineage>
</organism>
<feature type="domain" description="TOTE conflict system primase" evidence="1">
    <location>
        <begin position="34"/>
        <end position="196"/>
    </location>
</feature>